<dbReference type="SMART" id="SM01213">
    <property type="entry name" value="Flo11"/>
    <property type="match status" value="1"/>
</dbReference>
<protein>
    <submittedName>
        <fullName evidence="3">Unnamed protein product</fullName>
    </submittedName>
</protein>
<feature type="domain" description="Flo11" evidence="2">
    <location>
        <begin position="1"/>
        <end position="142"/>
    </location>
</feature>
<organism evidence="3 4">
    <name type="scientific">Ambrosiozyma monospora</name>
    <name type="common">Yeast</name>
    <name type="synonym">Endomycopsis monosporus</name>
    <dbReference type="NCBI Taxonomy" id="43982"/>
    <lineage>
        <taxon>Eukaryota</taxon>
        <taxon>Fungi</taxon>
        <taxon>Dikarya</taxon>
        <taxon>Ascomycota</taxon>
        <taxon>Saccharomycotina</taxon>
        <taxon>Pichiomycetes</taxon>
        <taxon>Pichiales</taxon>
        <taxon>Pichiaceae</taxon>
        <taxon>Ambrosiozyma</taxon>
    </lineage>
</organism>
<evidence type="ECO:0000256" key="1">
    <source>
        <dbReference type="SAM" id="MobiDB-lite"/>
    </source>
</evidence>
<dbReference type="Pfam" id="PF10182">
    <property type="entry name" value="Flo11"/>
    <property type="match status" value="1"/>
</dbReference>
<evidence type="ECO:0000313" key="4">
    <source>
        <dbReference type="Proteomes" id="UP001165063"/>
    </source>
</evidence>
<sequence>MYFDNVSSPSEGVFEVTLHFSADSCPSLDHLGELKIIGLNSPDSSTVILYSRNSKVYKISEGEQCNWSATFRVNGASYGNDYCMSSFQIQYDWFSEGASSTSWSYNSSYDYLFACNIDNQDNSQADAPIYCFKSISSSSQSSSLSTVFSSSSMTPTTSSAESSSASSASSSEGKSSESSSQSSESSSHPSSSYDSSSSVLSSSSLSSDSASSSVSASSSESQSSSSSVNTIISETSSSYSASESSSDLSSSC</sequence>
<dbReference type="EMBL" id="BSXU01002814">
    <property type="protein sequence ID" value="GMG39300.1"/>
    <property type="molecule type" value="Genomic_DNA"/>
</dbReference>
<proteinExistence type="predicted"/>
<feature type="region of interest" description="Disordered" evidence="1">
    <location>
        <begin position="154"/>
        <end position="252"/>
    </location>
</feature>
<comment type="caution">
    <text evidence="3">The sequence shown here is derived from an EMBL/GenBank/DDBJ whole genome shotgun (WGS) entry which is preliminary data.</text>
</comment>
<dbReference type="Proteomes" id="UP001165063">
    <property type="component" value="Unassembled WGS sequence"/>
</dbReference>
<evidence type="ECO:0000259" key="2">
    <source>
        <dbReference type="PROSITE" id="PS51824"/>
    </source>
</evidence>
<accession>A0A9W7DL66</accession>
<dbReference type="InterPro" id="IPR018789">
    <property type="entry name" value="Flo11"/>
</dbReference>
<gene>
    <name evidence="3" type="ORF">Amon01_000522300</name>
</gene>
<reference evidence="3" key="1">
    <citation type="submission" date="2023-04" db="EMBL/GenBank/DDBJ databases">
        <title>Ambrosiozyma monospora NBRC 1965.</title>
        <authorList>
            <person name="Ichikawa N."/>
            <person name="Sato H."/>
            <person name="Tonouchi N."/>
        </authorList>
    </citation>
    <scope>NUCLEOTIDE SEQUENCE</scope>
    <source>
        <strain evidence="3">NBRC 1965</strain>
    </source>
</reference>
<dbReference type="AlphaFoldDB" id="A0A9W7DL66"/>
<dbReference type="PROSITE" id="PS51824">
    <property type="entry name" value="FLO11"/>
    <property type="match status" value="1"/>
</dbReference>
<keyword evidence="4" id="KW-1185">Reference proteome</keyword>
<name>A0A9W7DL66_AMBMO</name>
<evidence type="ECO:0000313" key="3">
    <source>
        <dbReference type="EMBL" id="GMG39300.1"/>
    </source>
</evidence>
<dbReference type="OrthoDB" id="4070545at2759"/>